<dbReference type="Gene3D" id="2.170.130.10">
    <property type="entry name" value="TonB-dependent receptor, plug domain"/>
    <property type="match status" value="1"/>
</dbReference>
<evidence type="ECO:0000256" key="9">
    <source>
        <dbReference type="RuleBase" id="RU003357"/>
    </source>
</evidence>
<evidence type="ECO:0000256" key="5">
    <source>
        <dbReference type="ARBA" id="ARBA00023077"/>
    </source>
</evidence>
<dbReference type="InterPro" id="IPR037066">
    <property type="entry name" value="Plug_dom_sf"/>
</dbReference>
<keyword evidence="6 8" id="KW-0472">Membrane</keyword>
<dbReference type="SUPFAM" id="SSF56935">
    <property type="entry name" value="Porins"/>
    <property type="match status" value="1"/>
</dbReference>
<feature type="signal peptide" evidence="10">
    <location>
        <begin position="1"/>
        <end position="25"/>
    </location>
</feature>
<evidence type="ECO:0000256" key="7">
    <source>
        <dbReference type="ARBA" id="ARBA00023237"/>
    </source>
</evidence>
<dbReference type="Pfam" id="PF00593">
    <property type="entry name" value="TonB_dep_Rec_b-barrel"/>
    <property type="match status" value="1"/>
</dbReference>
<dbReference type="Gene3D" id="2.60.40.1120">
    <property type="entry name" value="Carboxypeptidase-like, regulatory domain"/>
    <property type="match status" value="1"/>
</dbReference>
<evidence type="ECO:0000259" key="11">
    <source>
        <dbReference type="Pfam" id="PF00593"/>
    </source>
</evidence>
<dbReference type="InterPro" id="IPR023997">
    <property type="entry name" value="TonB-dep_OMP_SusC/RagA_CS"/>
</dbReference>
<dbReference type="Pfam" id="PF13715">
    <property type="entry name" value="CarbopepD_reg_2"/>
    <property type="match status" value="1"/>
</dbReference>
<evidence type="ECO:0000256" key="6">
    <source>
        <dbReference type="ARBA" id="ARBA00023136"/>
    </source>
</evidence>
<dbReference type="FunFam" id="2.170.130.10:FF:000008">
    <property type="entry name" value="SusC/RagA family TonB-linked outer membrane protein"/>
    <property type="match status" value="1"/>
</dbReference>
<sequence length="970" mass="106088">MKNHHVKIAVLVLFSAFFMISSAFAQEVTVTGKVVDNDTKEPLPGVSIVVDGTTKGTITNFDGEYSIDVNTGVILVYSYIGYSNLEKEVTSGGTMDVELSMSTESLDEVVIVGYGSVKKKDATGAVSSVKTEDFNRGVSSSPSDLIQGKVSGVMITNSSGDPGANTSIRIRGNSSVRSGNDPLIVVDGVPLSGGNTTASADLGMGNSDARNPLNFINPNDIASMDILKDASATAIYGSRGANGVIIITTKKGAGANSVEFNSSFSVSKVANLIDVYSADEFGAMAPNQDHGGDVNALDQIFRTAFTQNHNVAFTGGNEDLKYRLSLSAQDQEGVVKNSGLEKYTANLNASQEFFDNKLKIDINMITSHVEDQYAPITNDAGFEGSLLSNALAWNPTDDLYKSDGSYNQLYLDLVNPLAMLDMVNDNAKTLRVLTNVSASYKILPELTYKLNLGLDNTNSSRSTAVLASLFRAGISERGRASVNDLKSNSKLMEHTLDYNKVFSEIFRFTGMLGYSYQETKRSGKSISGQDFTYDEIDYIYQLQAMSQETRSVSSFYDPVNELQSFFGRVNFSLYDKFLVTATMRADGSSKFGENQKYGYFPSAALAYRISEEEFIPESFDDLKFRLGWGQTGNQEFPAGASQAQYEITRDGIVRSQFDNPDLRWETSTTFNLGVDFTMFDSRLSGTIEYFNKRTEDLLFYTTAAFPAPSSGRVWTNLDAEVLNTGVEIALSGRIVETKDFSFDLSANISFLTNELQNFNRIVETGGLHGQGMSGVTSQRFVEGQPLNVFYLLKFQGLDADGISIYDEDKQYVGDPNPNQIMGVSASLRYKSWDMIANFNGAFGHQVYNNTATSILVASNPTKGRNTSPLYVIEGESADNAISASTRYLEDGDFIRLNNLTIGYTFEDAPWVFKNARLSLTGQNLLLFTDYTGFDPEVNVNKAIDGVPSFGIDYVPYPNSRTFSFGLNVSF</sequence>
<dbReference type="PROSITE" id="PS52016">
    <property type="entry name" value="TONB_DEPENDENT_REC_3"/>
    <property type="match status" value="1"/>
</dbReference>
<evidence type="ECO:0000256" key="10">
    <source>
        <dbReference type="SAM" id="SignalP"/>
    </source>
</evidence>
<dbReference type="SUPFAM" id="SSF49464">
    <property type="entry name" value="Carboxypeptidase regulatory domain-like"/>
    <property type="match status" value="1"/>
</dbReference>
<dbReference type="NCBIfam" id="TIGR04057">
    <property type="entry name" value="SusC_RagA_signa"/>
    <property type="match status" value="1"/>
</dbReference>
<accession>A0A6C0RB77</accession>
<comment type="similarity">
    <text evidence="8 9">Belongs to the TonB-dependent receptor family.</text>
</comment>
<dbReference type="InterPro" id="IPR039426">
    <property type="entry name" value="TonB-dep_rcpt-like"/>
</dbReference>
<dbReference type="InterPro" id="IPR008969">
    <property type="entry name" value="CarboxyPept-like_regulatory"/>
</dbReference>
<dbReference type="NCBIfam" id="TIGR04056">
    <property type="entry name" value="OMP_RagA_SusC"/>
    <property type="match status" value="1"/>
</dbReference>
<dbReference type="InterPro" id="IPR000531">
    <property type="entry name" value="Beta-barrel_TonB"/>
</dbReference>
<dbReference type="Proteomes" id="UP000474630">
    <property type="component" value="Chromosome"/>
</dbReference>
<reference evidence="13 14" key="1">
    <citation type="submission" date="2020-02" db="EMBL/GenBank/DDBJ databases">
        <title>Genome sequencing for Draconibacterium sp. strain M1.</title>
        <authorList>
            <person name="Park S.-J."/>
        </authorList>
    </citation>
    <scope>NUCLEOTIDE SEQUENCE [LARGE SCALE GENOMIC DNA]</scope>
    <source>
        <strain evidence="13 14">M1</strain>
    </source>
</reference>
<evidence type="ECO:0000256" key="3">
    <source>
        <dbReference type="ARBA" id="ARBA00022452"/>
    </source>
</evidence>
<evidence type="ECO:0000256" key="1">
    <source>
        <dbReference type="ARBA" id="ARBA00004571"/>
    </source>
</evidence>
<feature type="chain" id="PRO_5025350298" evidence="10">
    <location>
        <begin position="26"/>
        <end position="970"/>
    </location>
</feature>
<keyword evidence="3 8" id="KW-1134">Transmembrane beta strand</keyword>
<keyword evidence="4 8" id="KW-0812">Transmembrane</keyword>
<evidence type="ECO:0000256" key="2">
    <source>
        <dbReference type="ARBA" id="ARBA00022448"/>
    </source>
</evidence>
<dbReference type="InterPro" id="IPR012910">
    <property type="entry name" value="Plug_dom"/>
</dbReference>
<evidence type="ECO:0000259" key="12">
    <source>
        <dbReference type="Pfam" id="PF07715"/>
    </source>
</evidence>
<dbReference type="InterPro" id="IPR023996">
    <property type="entry name" value="TonB-dep_OMP_SusC/RagA"/>
</dbReference>
<evidence type="ECO:0000256" key="4">
    <source>
        <dbReference type="ARBA" id="ARBA00022692"/>
    </source>
</evidence>
<keyword evidence="13" id="KW-0675">Receptor</keyword>
<dbReference type="EMBL" id="CP048409">
    <property type="protein sequence ID" value="QIA07694.1"/>
    <property type="molecule type" value="Genomic_DNA"/>
</dbReference>
<comment type="subcellular location">
    <subcellularLocation>
        <location evidence="1 8">Cell outer membrane</location>
        <topology evidence="1 8">Multi-pass membrane protein</topology>
    </subcellularLocation>
</comment>
<evidence type="ECO:0000256" key="8">
    <source>
        <dbReference type="PROSITE-ProRule" id="PRU01360"/>
    </source>
</evidence>
<keyword evidence="7 8" id="KW-0998">Cell outer membrane</keyword>
<keyword evidence="10" id="KW-0732">Signal</keyword>
<keyword evidence="5 9" id="KW-0798">TonB box</keyword>
<dbReference type="InterPro" id="IPR036942">
    <property type="entry name" value="Beta-barrel_TonB_sf"/>
</dbReference>
<gene>
    <name evidence="13" type="ORF">G0Q07_08125</name>
</gene>
<keyword evidence="2 8" id="KW-0813">Transport</keyword>
<evidence type="ECO:0000313" key="13">
    <source>
        <dbReference type="EMBL" id="QIA07694.1"/>
    </source>
</evidence>
<dbReference type="RefSeq" id="WP_163345615.1">
    <property type="nucleotide sequence ID" value="NZ_CP048409.1"/>
</dbReference>
<feature type="domain" description="TonB-dependent receptor-like beta-barrel" evidence="11">
    <location>
        <begin position="380"/>
        <end position="924"/>
    </location>
</feature>
<name>A0A6C0RB77_9BACT</name>
<proteinExistence type="inferred from homology"/>
<organism evidence="13 14">
    <name type="scientific">Draconibacterium halophilum</name>
    <dbReference type="NCBI Taxonomy" id="2706887"/>
    <lineage>
        <taxon>Bacteria</taxon>
        <taxon>Pseudomonadati</taxon>
        <taxon>Bacteroidota</taxon>
        <taxon>Bacteroidia</taxon>
        <taxon>Marinilabiliales</taxon>
        <taxon>Prolixibacteraceae</taxon>
        <taxon>Draconibacterium</taxon>
    </lineage>
</organism>
<protein>
    <submittedName>
        <fullName evidence="13">TonB-dependent receptor</fullName>
    </submittedName>
</protein>
<dbReference type="GO" id="GO:0009279">
    <property type="term" value="C:cell outer membrane"/>
    <property type="evidence" value="ECO:0007669"/>
    <property type="project" value="UniProtKB-SubCell"/>
</dbReference>
<dbReference type="Pfam" id="PF07715">
    <property type="entry name" value="Plug"/>
    <property type="match status" value="1"/>
</dbReference>
<evidence type="ECO:0000313" key="14">
    <source>
        <dbReference type="Proteomes" id="UP000474630"/>
    </source>
</evidence>
<dbReference type="KEGG" id="drc:G0Q07_08125"/>
<dbReference type="Gene3D" id="2.40.170.20">
    <property type="entry name" value="TonB-dependent receptor, beta-barrel domain"/>
    <property type="match status" value="1"/>
</dbReference>
<feature type="domain" description="TonB-dependent receptor plug" evidence="12">
    <location>
        <begin position="118"/>
        <end position="244"/>
    </location>
</feature>
<dbReference type="AlphaFoldDB" id="A0A6C0RB77"/>
<keyword evidence="14" id="KW-1185">Reference proteome</keyword>